<evidence type="ECO:0000256" key="1">
    <source>
        <dbReference type="SAM" id="Phobius"/>
    </source>
</evidence>
<reference evidence="2" key="1">
    <citation type="submission" date="2023-06" db="EMBL/GenBank/DDBJ databases">
        <authorList>
            <person name="Kurt Z."/>
        </authorList>
    </citation>
    <scope>NUCLEOTIDE SEQUENCE</scope>
</reference>
<feature type="transmembrane region" description="Helical" evidence="1">
    <location>
        <begin position="45"/>
        <end position="66"/>
    </location>
</feature>
<reference evidence="3 4" key="2">
    <citation type="submission" date="2024-07" db="EMBL/GenBank/DDBJ databases">
        <authorList>
            <person name="Akdeniz Z."/>
        </authorList>
    </citation>
    <scope>NUCLEOTIDE SEQUENCE [LARGE SCALE GENOMIC DNA]</scope>
</reference>
<protein>
    <submittedName>
        <fullName evidence="3">Hypothetical_protein</fullName>
    </submittedName>
</protein>
<comment type="caution">
    <text evidence="2">The sequence shown here is derived from an EMBL/GenBank/DDBJ whole genome shotgun (WGS) entry which is preliminary data.</text>
</comment>
<keyword evidence="1" id="KW-0472">Membrane</keyword>
<keyword evidence="1" id="KW-1133">Transmembrane helix</keyword>
<keyword evidence="1" id="KW-0812">Transmembrane</keyword>
<gene>
    <name evidence="2" type="ORF">HINF_LOCUS3787</name>
    <name evidence="3" type="ORF">HINF_LOCUS50454</name>
</gene>
<keyword evidence="4" id="KW-1185">Reference proteome</keyword>
<organism evidence="2">
    <name type="scientific">Hexamita inflata</name>
    <dbReference type="NCBI Taxonomy" id="28002"/>
    <lineage>
        <taxon>Eukaryota</taxon>
        <taxon>Metamonada</taxon>
        <taxon>Diplomonadida</taxon>
        <taxon>Hexamitidae</taxon>
        <taxon>Hexamitinae</taxon>
        <taxon>Hexamita</taxon>
    </lineage>
</organism>
<proteinExistence type="predicted"/>
<sequence>MILFSAFSMMSCWTISSMYLAQTLLCLFFLKTAPPMLSPTSRAPHALITPIMILISLLICSQQSALSQLLRRMHSHCPFLITSELLHSLTQTVLVKSRIGFRAPLQMQSF</sequence>
<name>A0AA86NAN6_9EUKA</name>
<evidence type="ECO:0000313" key="4">
    <source>
        <dbReference type="Proteomes" id="UP001642409"/>
    </source>
</evidence>
<dbReference type="AlphaFoldDB" id="A0AA86NAN6"/>
<evidence type="ECO:0000313" key="2">
    <source>
        <dbReference type="EMBL" id="CAI9916142.1"/>
    </source>
</evidence>
<dbReference type="Proteomes" id="UP001642409">
    <property type="component" value="Unassembled WGS sequence"/>
</dbReference>
<dbReference type="EMBL" id="CATOUU010000094">
    <property type="protein sequence ID" value="CAI9916142.1"/>
    <property type="molecule type" value="Genomic_DNA"/>
</dbReference>
<evidence type="ECO:0000313" key="3">
    <source>
        <dbReference type="EMBL" id="CAL6062889.1"/>
    </source>
</evidence>
<accession>A0AA86NAN6</accession>
<dbReference type="EMBL" id="CAXDID020000242">
    <property type="protein sequence ID" value="CAL6062889.1"/>
    <property type="molecule type" value="Genomic_DNA"/>
</dbReference>